<comment type="caution">
    <text evidence="2">The sequence shown here is derived from an EMBL/GenBank/DDBJ whole genome shotgun (WGS) entry which is preliminary data.</text>
</comment>
<dbReference type="EMBL" id="JAYWIO010000008">
    <property type="protein sequence ID" value="KAK7244140.1"/>
    <property type="molecule type" value="Genomic_DNA"/>
</dbReference>
<dbReference type="GO" id="GO:0034722">
    <property type="term" value="F:gamma-glutamyl-peptidase activity"/>
    <property type="evidence" value="ECO:0007669"/>
    <property type="project" value="TreeGrafter"/>
</dbReference>
<dbReference type="Gene3D" id="3.40.50.880">
    <property type="match status" value="1"/>
</dbReference>
<keyword evidence="3" id="KW-1185">Reference proteome</keyword>
<dbReference type="InterPro" id="IPR015527">
    <property type="entry name" value="Pept_C26_g-glut_hydrolase"/>
</dbReference>
<evidence type="ECO:0008006" key="4">
    <source>
        <dbReference type="Google" id="ProtNLM"/>
    </source>
</evidence>
<evidence type="ECO:0000313" key="3">
    <source>
        <dbReference type="Proteomes" id="UP001372338"/>
    </source>
</evidence>
<dbReference type="GO" id="GO:0005773">
    <property type="term" value="C:vacuole"/>
    <property type="evidence" value="ECO:0007669"/>
    <property type="project" value="TreeGrafter"/>
</dbReference>
<dbReference type="PANTHER" id="PTHR11315:SF0">
    <property type="entry name" value="FOLATE GAMMA-GLUTAMYL HYDROLASE"/>
    <property type="match status" value="1"/>
</dbReference>
<dbReference type="PANTHER" id="PTHR11315">
    <property type="entry name" value="PROTEASE FAMILY C26 GAMMA-GLUTAMYL HYDROLASE"/>
    <property type="match status" value="1"/>
</dbReference>
<dbReference type="GO" id="GO:0046900">
    <property type="term" value="P:tetrahydrofolylpolyglutamate metabolic process"/>
    <property type="evidence" value="ECO:0007669"/>
    <property type="project" value="TreeGrafter"/>
</dbReference>
<feature type="chain" id="PRO_5042907470" description="Folate gamma-glutamyl hydrolase" evidence="1">
    <location>
        <begin position="23"/>
        <end position="126"/>
    </location>
</feature>
<evidence type="ECO:0000256" key="1">
    <source>
        <dbReference type="SAM" id="SignalP"/>
    </source>
</evidence>
<reference evidence="2 3" key="1">
    <citation type="submission" date="2024-01" db="EMBL/GenBank/DDBJ databases">
        <title>The genomes of 5 underutilized Papilionoideae crops provide insights into root nodulation and disease resistanc.</title>
        <authorList>
            <person name="Yuan L."/>
        </authorList>
    </citation>
    <scope>NUCLEOTIDE SEQUENCE [LARGE SCALE GENOMIC DNA]</scope>
    <source>
        <strain evidence="2">ZHUSHIDOU_FW_LH</strain>
        <tissue evidence="2">Leaf</tissue>
    </source>
</reference>
<name>A0AAN9HM14_CROPI</name>
<gene>
    <name evidence="2" type="ORF">RIF29_38958</name>
</gene>
<protein>
    <recommendedName>
        <fullName evidence="4">Folate gamma-glutamyl hydrolase</fullName>
    </recommendedName>
</protein>
<dbReference type="InterPro" id="IPR029062">
    <property type="entry name" value="Class_I_gatase-like"/>
</dbReference>
<feature type="signal peptide" evidence="1">
    <location>
        <begin position="1"/>
        <end position="22"/>
    </location>
</feature>
<organism evidence="2 3">
    <name type="scientific">Crotalaria pallida</name>
    <name type="common">Smooth rattlebox</name>
    <name type="synonym">Crotalaria striata</name>
    <dbReference type="NCBI Taxonomy" id="3830"/>
    <lineage>
        <taxon>Eukaryota</taxon>
        <taxon>Viridiplantae</taxon>
        <taxon>Streptophyta</taxon>
        <taxon>Embryophyta</taxon>
        <taxon>Tracheophyta</taxon>
        <taxon>Spermatophyta</taxon>
        <taxon>Magnoliopsida</taxon>
        <taxon>eudicotyledons</taxon>
        <taxon>Gunneridae</taxon>
        <taxon>Pentapetalae</taxon>
        <taxon>rosids</taxon>
        <taxon>fabids</taxon>
        <taxon>Fabales</taxon>
        <taxon>Fabaceae</taxon>
        <taxon>Papilionoideae</taxon>
        <taxon>50 kb inversion clade</taxon>
        <taxon>genistoids sensu lato</taxon>
        <taxon>core genistoids</taxon>
        <taxon>Crotalarieae</taxon>
        <taxon>Crotalaria</taxon>
    </lineage>
</organism>
<keyword evidence="1" id="KW-0732">Signal</keyword>
<evidence type="ECO:0000313" key="2">
    <source>
        <dbReference type="EMBL" id="KAK7244140.1"/>
    </source>
</evidence>
<dbReference type="Proteomes" id="UP001372338">
    <property type="component" value="Unassembled WGS sequence"/>
</dbReference>
<sequence length="126" mass="13360">MSTHGVFLLLFLLMALFSPTLSTSANQTSNVFLPTHLHDDAADSLSSSAPSCPAPNPNLYYYPVIGILTHPGDGASGLLSNDSDASNIPASYVKFAESGGARVIPLIYNEPTEKLLKVPPLLYKAL</sequence>
<accession>A0AAN9HM14</accession>
<dbReference type="AlphaFoldDB" id="A0AAN9HM14"/>
<proteinExistence type="predicted"/>